<dbReference type="Proteomes" id="UP000011680">
    <property type="component" value="Unassembled WGS sequence"/>
</dbReference>
<accession>M0MXF3</accession>
<dbReference type="Pfam" id="PF26240">
    <property type="entry name" value="DUF8055"/>
    <property type="match status" value="1"/>
</dbReference>
<dbReference type="OrthoDB" id="339304at2157"/>
<feature type="domain" description="DUF8055" evidence="1">
    <location>
        <begin position="7"/>
        <end position="122"/>
    </location>
</feature>
<dbReference type="RefSeq" id="WP_007742462.1">
    <property type="nucleotide sequence ID" value="NZ_AOMF01000171.1"/>
</dbReference>
<evidence type="ECO:0000313" key="2">
    <source>
        <dbReference type="EMBL" id="EMA50286.1"/>
    </source>
</evidence>
<dbReference type="AlphaFoldDB" id="M0MXF3"/>
<proteinExistence type="predicted"/>
<name>M0MXF3_9EURY</name>
<gene>
    <name evidence="2" type="ORF">C451_17345</name>
</gene>
<dbReference type="STRING" id="1227457.C451_17345"/>
<sequence length="126" mass="14099">MARPETKYRERIGELAARAARDRATFEPPPNPPDEERAMTFLREGLGPLVVLYLDARTADEAVVFSNKELARFHRATNDWLALYARCYGVSMEPDTTVRKAAEVLIGTDDIRATAQLLTHVPARTG</sequence>
<dbReference type="eggNOG" id="arCOG09016">
    <property type="taxonomic scope" value="Archaea"/>
</dbReference>
<dbReference type="PATRIC" id="fig|1227457.3.peg.3384"/>
<dbReference type="EMBL" id="AOMF01000171">
    <property type="protein sequence ID" value="EMA50286.1"/>
    <property type="molecule type" value="Genomic_DNA"/>
</dbReference>
<dbReference type="InterPro" id="IPR058368">
    <property type="entry name" value="DUF8055"/>
</dbReference>
<reference evidence="2 3" key="1">
    <citation type="journal article" date="2014" name="PLoS Genet.">
        <title>Phylogenetically driven sequencing of extremely halophilic archaea reveals strategies for static and dynamic osmo-response.</title>
        <authorList>
            <person name="Becker E.A."/>
            <person name="Seitzer P.M."/>
            <person name="Tritt A."/>
            <person name="Larsen D."/>
            <person name="Krusor M."/>
            <person name="Yao A.I."/>
            <person name="Wu D."/>
            <person name="Madern D."/>
            <person name="Eisen J.A."/>
            <person name="Darling A.E."/>
            <person name="Facciotti M.T."/>
        </authorList>
    </citation>
    <scope>NUCLEOTIDE SEQUENCE [LARGE SCALE GENOMIC DNA]</scope>
    <source>
        <strain evidence="2 3">JCM 13552</strain>
    </source>
</reference>
<organism evidence="2 3">
    <name type="scientific">Halococcus thailandensis JCM 13552</name>
    <dbReference type="NCBI Taxonomy" id="1227457"/>
    <lineage>
        <taxon>Archaea</taxon>
        <taxon>Methanobacteriati</taxon>
        <taxon>Methanobacteriota</taxon>
        <taxon>Stenosarchaea group</taxon>
        <taxon>Halobacteria</taxon>
        <taxon>Halobacteriales</taxon>
        <taxon>Halococcaceae</taxon>
        <taxon>Halococcus</taxon>
    </lineage>
</organism>
<evidence type="ECO:0000313" key="3">
    <source>
        <dbReference type="Proteomes" id="UP000011680"/>
    </source>
</evidence>
<keyword evidence="3" id="KW-1185">Reference proteome</keyword>
<protein>
    <recommendedName>
        <fullName evidence="1">DUF8055 domain-containing protein</fullName>
    </recommendedName>
</protein>
<evidence type="ECO:0000259" key="1">
    <source>
        <dbReference type="Pfam" id="PF26240"/>
    </source>
</evidence>
<comment type="caution">
    <text evidence="2">The sequence shown here is derived from an EMBL/GenBank/DDBJ whole genome shotgun (WGS) entry which is preliminary data.</text>
</comment>